<organism evidence="2 3">
    <name type="scientific">Methylocystis heyeri</name>
    <dbReference type="NCBI Taxonomy" id="391905"/>
    <lineage>
        <taxon>Bacteria</taxon>
        <taxon>Pseudomonadati</taxon>
        <taxon>Pseudomonadota</taxon>
        <taxon>Alphaproteobacteria</taxon>
        <taxon>Hyphomicrobiales</taxon>
        <taxon>Methylocystaceae</taxon>
        <taxon>Methylocystis</taxon>
    </lineage>
</organism>
<dbReference type="Proteomes" id="UP000309061">
    <property type="component" value="Chromosome"/>
</dbReference>
<evidence type="ECO:0000313" key="2">
    <source>
        <dbReference type="EMBL" id="QGM47562.1"/>
    </source>
</evidence>
<accession>A0A6B8KIR1</accession>
<gene>
    <name evidence="2" type="ORF">H2LOC_018785</name>
</gene>
<protein>
    <submittedName>
        <fullName evidence="2">Uncharacterized protein</fullName>
    </submittedName>
</protein>
<feature type="transmembrane region" description="Helical" evidence="1">
    <location>
        <begin position="15"/>
        <end position="41"/>
    </location>
</feature>
<dbReference type="EMBL" id="CP046052">
    <property type="protein sequence ID" value="QGM47562.1"/>
    <property type="molecule type" value="Genomic_DNA"/>
</dbReference>
<sequence>MTASDFSSPVSRTTLSIAALAVIGALFTLGFACAVPLAAFAAISAMSFDRRTALLATGAAWLANQAAGFAFLHYPIDGETLAWGAALGAIALISCEAAGLAARRISGVAGLSAAFVAAFVAYEGSLLLIDAGLGLLEHVDFLGATRILLINACAFGGLSALKSIASSTSLRRKRASSLSARHA</sequence>
<keyword evidence="1" id="KW-0812">Transmembrane</keyword>
<evidence type="ECO:0000256" key="1">
    <source>
        <dbReference type="SAM" id="Phobius"/>
    </source>
</evidence>
<evidence type="ECO:0000313" key="3">
    <source>
        <dbReference type="Proteomes" id="UP000309061"/>
    </source>
</evidence>
<dbReference type="OrthoDB" id="8447539at2"/>
<keyword evidence="3" id="KW-1185">Reference proteome</keyword>
<feature type="transmembrane region" description="Helical" evidence="1">
    <location>
        <begin position="53"/>
        <end position="74"/>
    </location>
</feature>
<dbReference type="KEGG" id="mhey:H2LOC_018785"/>
<keyword evidence="1" id="KW-0472">Membrane</keyword>
<name>A0A6B8KIR1_9HYPH</name>
<dbReference type="RefSeq" id="WP_136497203.1">
    <property type="nucleotide sequence ID" value="NZ_CP046052.1"/>
</dbReference>
<dbReference type="AlphaFoldDB" id="A0A6B8KIR1"/>
<feature type="transmembrane region" description="Helical" evidence="1">
    <location>
        <begin position="141"/>
        <end position="164"/>
    </location>
</feature>
<reference evidence="2 3" key="1">
    <citation type="submission" date="2019-11" db="EMBL/GenBank/DDBJ databases">
        <title>The genome sequence of Methylocystis heyeri.</title>
        <authorList>
            <person name="Oshkin I.Y."/>
            <person name="Miroshnikov K."/>
            <person name="Dedysh S.N."/>
        </authorList>
    </citation>
    <scope>NUCLEOTIDE SEQUENCE [LARGE SCALE GENOMIC DNA]</scope>
    <source>
        <strain evidence="2 3">H2</strain>
    </source>
</reference>
<feature type="transmembrane region" description="Helical" evidence="1">
    <location>
        <begin position="80"/>
        <end position="101"/>
    </location>
</feature>
<feature type="transmembrane region" description="Helical" evidence="1">
    <location>
        <begin position="108"/>
        <end position="129"/>
    </location>
</feature>
<proteinExistence type="predicted"/>
<keyword evidence="1" id="KW-1133">Transmembrane helix</keyword>